<sequence length="89" mass="9595">MSSANVKGEACPESSPVPRPSNVRKLIQMFEQLTVYGGQTAPPPVLRADPPHQAPRAVKTLTLLVNGRRVAQTRHESVQQTRAGLDASP</sequence>
<name>A0A484B032_DRONA</name>
<organism evidence="2 3">
    <name type="scientific">Drosophila navojoa</name>
    <name type="common">Fruit fly</name>
    <dbReference type="NCBI Taxonomy" id="7232"/>
    <lineage>
        <taxon>Eukaryota</taxon>
        <taxon>Metazoa</taxon>
        <taxon>Ecdysozoa</taxon>
        <taxon>Arthropoda</taxon>
        <taxon>Hexapoda</taxon>
        <taxon>Insecta</taxon>
        <taxon>Pterygota</taxon>
        <taxon>Neoptera</taxon>
        <taxon>Endopterygota</taxon>
        <taxon>Diptera</taxon>
        <taxon>Brachycera</taxon>
        <taxon>Muscomorpha</taxon>
        <taxon>Ephydroidea</taxon>
        <taxon>Drosophilidae</taxon>
        <taxon>Drosophila</taxon>
    </lineage>
</organism>
<feature type="region of interest" description="Disordered" evidence="1">
    <location>
        <begin position="1"/>
        <end position="20"/>
    </location>
</feature>
<accession>A0A484B032</accession>
<protein>
    <submittedName>
        <fullName evidence="2">Uncharacterized protein</fullName>
    </submittedName>
</protein>
<evidence type="ECO:0000313" key="3">
    <source>
        <dbReference type="Proteomes" id="UP000295192"/>
    </source>
</evidence>
<proteinExistence type="predicted"/>
<evidence type="ECO:0000256" key="1">
    <source>
        <dbReference type="SAM" id="MobiDB-lite"/>
    </source>
</evidence>
<evidence type="ECO:0000313" key="2">
    <source>
        <dbReference type="EMBL" id="TDG42043.1"/>
    </source>
</evidence>
<keyword evidence="3" id="KW-1185">Reference proteome</keyword>
<dbReference type="Proteomes" id="UP000295192">
    <property type="component" value="Unassembled WGS sequence"/>
</dbReference>
<dbReference type="AlphaFoldDB" id="A0A484B032"/>
<dbReference type="EMBL" id="LSRL02000272">
    <property type="protein sequence ID" value="TDG42043.1"/>
    <property type="molecule type" value="Genomic_DNA"/>
</dbReference>
<dbReference type="OMA" id="HQAPRAV"/>
<reference evidence="2 3" key="1">
    <citation type="journal article" date="2019" name="J. Hered.">
        <title>An Improved Genome Assembly for Drosophila navojoa, the Basal Species in the mojavensis Cluster.</title>
        <authorList>
            <person name="Vanderlinde T."/>
            <person name="Dupim E.G."/>
            <person name="Nazario-Yepiz N.O."/>
            <person name="Carvalho A.B."/>
        </authorList>
    </citation>
    <scope>NUCLEOTIDE SEQUENCE [LARGE SCALE GENOMIC DNA]</scope>
    <source>
        <strain evidence="2">Navoj_Jal97</strain>
        <tissue evidence="2">Whole organism</tissue>
    </source>
</reference>
<gene>
    <name evidence="2" type="ORF">AWZ03_011527</name>
</gene>
<comment type="caution">
    <text evidence="2">The sequence shown here is derived from an EMBL/GenBank/DDBJ whole genome shotgun (WGS) entry which is preliminary data.</text>
</comment>